<dbReference type="PhylomeDB" id="T1JLC8"/>
<dbReference type="AlphaFoldDB" id="T1JLC8"/>
<keyword evidence="1" id="KW-1133">Transmembrane helix</keyword>
<keyword evidence="1" id="KW-0812">Transmembrane</keyword>
<dbReference type="HOGENOM" id="CLU_726317_0_0_1"/>
<keyword evidence="3" id="KW-1185">Reference proteome</keyword>
<dbReference type="EnsemblMetazoa" id="SMAR014658-RA">
    <property type="protein sequence ID" value="SMAR014658-PA"/>
    <property type="gene ID" value="SMAR014658"/>
</dbReference>
<evidence type="ECO:0008006" key="4">
    <source>
        <dbReference type="Google" id="ProtNLM"/>
    </source>
</evidence>
<dbReference type="GO" id="GO:0016020">
    <property type="term" value="C:membrane"/>
    <property type="evidence" value="ECO:0007669"/>
    <property type="project" value="InterPro"/>
</dbReference>
<organism evidence="2 3">
    <name type="scientific">Strigamia maritima</name>
    <name type="common">European centipede</name>
    <name type="synonym">Geophilus maritimus</name>
    <dbReference type="NCBI Taxonomy" id="126957"/>
    <lineage>
        <taxon>Eukaryota</taxon>
        <taxon>Metazoa</taxon>
        <taxon>Ecdysozoa</taxon>
        <taxon>Arthropoda</taxon>
        <taxon>Myriapoda</taxon>
        <taxon>Chilopoda</taxon>
        <taxon>Pleurostigmophora</taxon>
        <taxon>Geophilomorpha</taxon>
        <taxon>Linotaeniidae</taxon>
        <taxon>Strigamia</taxon>
    </lineage>
</organism>
<feature type="transmembrane region" description="Helical" evidence="1">
    <location>
        <begin position="181"/>
        <end position="214"/>
    </location>
</feature>
<dbReference type="InterPro" id="IPR009318">
    <property type="entry name" value="Gustatory_rcpt"/>
</dbReference>
<dbReference type="GO" id="GO:0008527">
    <property type="term" value="F:taste receptor activity"/>
    <property type="evidence" value="ECO:0007669"/>
    <property type="project" value="InterPro"/>
</dbReference>
<proteinExistence type="predicted"/>
<evidence type="ECO:0000313" key="2">
    <source>
        <dbReference type="EnsemblMetazoa" id="SMAR014658-PA"/>
    </source>
</evidence>
<dbReference type="Pfam" id="PF06151">
    <property type="entry name" value="Trehalose_recp"/>
    <property type="match status" value="1"/>
</dbReference>
<dbReference type="Proteomes" id="UP000014500">
    <property type="component" value="Unassembled WGS sequence"/>
</dbReference>
<feature type="transmembrane region" description="Helical" evidence="1">
    <location>
        <begin position="128"/>
        <end position="150"/>
    </location>
</feature>
<feature type="transmembrane region" description="Helical" evidence="1">
    <location>
        <begin position="364"/>
        <end position="382"/>
    </location>
</feature>
<evidence type="ECO:0000256" key="1">
    <source>
        <dbReference type="SAM" id="Phobius"/>
    </source>
</evidence>
<accession>T1JLC8</accession>
<reference evidence="2" key="2">
    <citation type="submission" date="2015-02" db="UniProtKB">
        <authorList>
            <consortium name="EnsemblMetazoa"/>
        </authorList>
    </citation>
    <scope>IDENTIFICATION</scope>
</reference>
<dbReference type="EMBL" id="AFFK01019745">
    <property type="status" value="NOT_ANNOTATED_CDS"/>
    <property type="molecule type" value="Genomic_DNA"/>
</dbReference>
<reference evidence="3" key="1">
    <citation type="submission" date="2011-05" db="EMBL/GenBank/DDBJ databases">
        <authorList>
            <person name="Richards S.R."/>
            <person name="Qu J."/>
            <person name="Jiang H."/>
            <person name="Jhangiani S.N."/>
            <person name="Agravi P."/>
            <person name="Goodspeed R."/>
            <person name="Gross S."/>
            <person name="Mandapat C."/>
            <person name="Jackson L."/>
            <person name="Mathew T."/>
            <person name="Pu L."/>
            <person name="Thornton R."/>
            <person name="Saada N."/>
            <person name="Wilczek-Boney K.B."/>
            <person name="Lee S."/>
            <person name="Kovar C."/>
            <person name="Wu Y."/>
            <person name="Scherer S.E."/>
            <person name="Worley K.C."/>
            <person name="Muzny D.M."/>
            <person name="Gibbs R."/>
        </authorList>
    </citation>
    <scope>NUCLEOTIDE SEQUENCE</scope>
    <source>
        <strain evidence="3">Brora</strain>
    </source>
</reference>
<protein>
    <recommendedName>
        <fullName evidence="4">Gustatory receptor</fullName>
    </recommendedName>
</protein>
<name>T1JLC8_STRMM</name>
<keyword evidence="1" id="KW-0472">Membrane</keyword>
<feature type="transmembrane region" description="Helical" evidence="1">
    <location>
        <begin position="287"/>
        <end position="307"/>
    </location>
</feature>
<feature type="transmembrane region" description="Helical" evidence="1">
    <location>
        <begin position="74"/>
        <end position="96"/>
    </location>
</feature>
<feature type="transmembrane region" description="Helical" evidence="1">
    <location>
        <begin position="38"/>
        <end position="68"/>
    </location>
</feature>
<sequence>MQGAFSKNYAVKANNIFKYVLSLFGLSISPPQRQYFRWLLLITFIFCISCQLFLLIHVLINISVYLLYYKVNVGLILIAISFILLIPPILVTYIYFYCRRFAISSLLQKLSNLPSSKSYTKNQWKKQIFQIILFTLLHLTLIISHLTIFISNQPFMEWMCVIRLMSEKNCKVPSTLVKFEIFIIMEIVFLNVFCHFFLSTIYCFFSHICTLLVLHFQQMDDKIQKIINAKTNVSSHYQLLKFEEDFLTGEKMTNEVSRIFSSILLIWWSNVLVRICLRFRICLNAKSGVVGGVIELLIEILRLYVLYKRPSDINKKAKLVSENFALLRPTDGVHFACHHHFYFYLLSTQVGINVSDLFMINSQTILSVIATIFSYAVILLQTT</sequence>
<evidence type="ECO:0000313" key="3">
    <source>
        <dbReference type="Proteomes" id="UP000014500"/>
    </source>
</evidence>